<dbReference type="Proteomes" id="UP000243876">
    <property type="component" value="Unassembled WGS sequence"/>
</dbReference>
<dbReference type="InterPro" id="IPR050613">
    <property type="entry name" value="Sec_Metabolite_Reg"/>
</dbReference>
<dbReference type="CDD" id="cd12148">
    <property type="entry name" value="fungal_TF_MHR"/>
    <property type="match status" value="1"/>
</dbReference>
<evidence type="ECO:0000256" key="1">
    <source>
        <dbReference type="ARBA" id="ARBA00004123"/>
    </source>
</evidence>
<comment type="subcellular location">
    <subcellularLocation>
        <location evidence="1">Nucleus</location>
    </subcellularLocation>
</comment>
<dbReference type="OrthoDB" id="3364175at2759"/>
<dbReference type="AlphaFoldDB" id="A0A0D6EID7"/>
<feature type="compositionally biased region" description="Acidic residues" evidence="3">
    <location>
        <begin position="40"/>
        <end position="51"/>
    </location>
</feature>
<feature type="compositionally biased region" description="Basic residues" evidence="3">
    <location>
        <begin position="55"/>
        <end position="64"/>
    </location>
</feature>
<evidence type="ECO:0000256" key="2">
    <source>
        <dbReference type="ARBA" id="ARBA00023242"/>
    </source>
</evidence>
<feature type="non-terminal residue" evidence="4">
    <location>
        <position position="1"/>
    </location>
</feature>
<accession>A0A0D6EID7</accession>
<feature type="region of interest" description="Disordered" evidence="3">
    <location>
        <begin position="576"/>
        <end position="596"/>
    </location>
</feature>
<feature type="compositionally biased region" description="Low complexity" evidence="3">
    <location>
        <begin position="68"/>
        <end position="77"/>
    </location>
</feature>
<keyword evidence="2" id="KW-0539">Nucleus</keyword>
<feature type="compositionally biased region" description="Low complexity" evidence="3">
    <location>
        <begin position="1"/>
        <end position="15"/>
    </location>
</feature>
<protein>
    <submittedName>
        <fullName evidence="4">SPOSA6832_01255-mRNA-1:cds</fullName>
    </submittedName>
</protein>
<feature type="region of interest" description="Disordered" evidence="3">
    <location>
        <begin position="1"/>
        <end position="77"/>
    </location>
</feature>
<gene>
    <name evidence="4" type="primary">SPOSA6832_01255</name>
</gene>
<dbReference type="EMBL" id="CENE01000004">
    <property type="protein sequence ID" value="CEQ39719.1"/>
    <property type="molecule type" value="Genomic_DNA"/>
</dbReference>
<dbReference type="GO" id="GO:0005634">
    <property type="term" value="C:nucleus"/>
    <property type="evidence" value="ECO:0007669"/>
    <property type="project" value="UniProtKB-SubCell"/>
</dbReference>
<evidence type="ECO:0000256" key="3">
    <source>
        <dbReference type="SAM" id="MobiDB-lite"/>
    </source>
</evidence>
<dbReference type="PANTHER" id="PTHR31001">
    <property type="entry name" value="UNCHARACTERIZED TRANSCRIPTIONAL REGULATORY PROTEIN"/>
    <property type="match status" value="1"/>
</dbReference>
<evidence type="ECO:0000313" key="5">
    <source>
        <dbReference type="Proteomes" id="UP000243876"/>
    </source>
</evidence>
<organism evidence="4 5">
    <name type="scientific">Sporidiobolus salmonicolor</name>
    <name type="common">Yeast-like fungus</name>
    <name type="synonym">Sporobolomyces salmonicolor</name>
    <dbReference type="NCBI Taxonomy" id="5005"/>
    <lineage>
        <taxon>Eukaryota</taxon>
        <taxon>Fungi</taxon>
        <taxon>Dikarya</taxon>
        <taxon>Basidiomycota</taxon>
        <taxon>Pucciniomycotina</taxon>
        <taxon>Microbotryomycetes</taxon>
        <taxon>Sporidiobolales</taxon>
        <taxon>Sporidiobolaceae</taxon>
        <taxon>Sporobolomyces</taxon>
    </lineage>
</organism>
<reference evidence="5" key="1">
    <citation type="submission" date="2015-02" db="EMBL/GenBank/DDBJ databases">
        <authorList>
            <person name="Gon?alves P."/>
        </authorList>
    </citation>
    <scope>NUCLEOTIDE SEQUENCE [LARGE SCALE GENOMIC DNA]</scope>
</reference>
<name>A0A0D6EID7_SPOSA</name>
<evidence type="ECO:0000313" key="4">
    <source>
        <dbReference type="EMBL" id="CEQ39719.1"/>
    </source>
</evidence>
<keyword evidence="5" id="KW-1185">Reference proteome</keyword>
<sequence>MEPPAASTSTAADAEGSPQSESATAHAPVATKGKNKRSAEDDDVDGADGDDGAANKKRRNRKVRSIGSPNAAAAPRRVSAAGLTCRLLYPGGACRDRQESHLCEWEGAIRLPQPHLTRDAEAQELRLQLDRLENLLGALSGTPAAAAAGGAPAAGTSGEGVAEKSAAEALGLLAAKPPAHGANSGNHTIISSVTRAQILAQAQSVNHLVQLLPPRKELDALVNRFLASEVLFFPIVHVPTFQKRFSAFHYSAAGEDPFLLALLFAIASWEMGWQLTDPALSRTAGIEKENAMKRFFEAGSETLRMAGFMEVPTLNVIRTLLVLHHCASHLMDPRAGFLLSDAVQVAQNRDPALADAFDPIEVEERRRLWYILVALDWLDQSGRVSTVSSHQYDTQEPTNAFDTDITDSGVTARPFPTFTPALFLALQNQIGTYSHTIGEGIYSIKPGEPVTPAKLAELNAGLERMKATLPALKWVEGVVEPLSEENYSSDRFRVQAHSAVLQLVIRVNRPLLTRGCSDLRLKEGRDKTVRAAHQLLGIWRGYGDEHPISRLWSLTFHALNALCIIAIDLFRSTSADSAAATPQRTRKDRMPPPTARFNAREHKSKVVQEVLRVVGVLVKHSMKPVEGARASPPSPAVGELDPNIPFSRSLPLPMTVDPFSQLGHPPRKPKVQDPELAPLWNGMVAGYKTMYAVPDAREWEELARVGERPWARGVDLVRTGSFPASAS</sequence>
<proteinExistence type="predicted"/>